<accession>A0A8H3M8I4</accession>
<sequence>MIVLFNERLERLDLSTNLNSLDIGKDSKTKIIVRYPLSRLNIKQLKIKESVFDDANAKEAIARELISAILVNVGIAQNLVQLDSVFEMLKKRKIGQPDIEYESIKKIPMIGIITNGKWWIFIRHTCEDGSRKLEVSKKN</sequence>
<organism evidence="1 2">
    <name type="scientific">Rhizophagus clarus</name>
    <dbReference type="NCBI Taxonomy" id="94130"/>
    <lineage>
        <taxon>Eukaryota</taxon>
        <taxon>Fungi</taxon>
        <taxon>Fungi incertae sedis</taxon>
        <taxon>Mucoromycota</taxon>
        <taxon>Glomeromycotina</taxon>
        <taxon>Glomeromycetes</taxon>
        <taxon>Glomerales</taxon>
        <taxon>Glomeraceae</taxon>
        <taxon>Rhizophagus</taxon>
    </lineage>
</organism>
<protein>
    <submittedName>
        <fullName evidence="1">Uncharacterized protein</fullName>
    </submittedName>
</protein>
<proteinExistence type="predicted"/>
<dbReference type="EMBL" id="BLAL01000268">
    <property type="protein sequence ID" value="GES98413.1"/>
    <property type="molecule type" value="Genomic_DNA"/>
</dbReference>
<evidence type="ECO:0000313" key="1">
    <source>
        <dbReference type="EMBL" id="GES98413.1"/>
    </source>
</evidence>
<name>A0A8H3M8I4_9GLOM</name>
<reference evidence="1" key="1">
    <citation type="submission" date="2019-10" db="EMBL/GenBank/DDBJ databases">
        <title>Conservation and host-specific expression of non-tandemly repeated heterogenous ribosome RNA gene in arbuscular mycorrhizal fungi.</title>
        <authorList>
            <person name="Maeda T."/>
            <person name="Kobayashi Y."/>
            <person name="Nakagawa T."/>
            <person name="Ezawa T."/>
            <person name="Yamaguchi K."/>
            <person name="Bino T."/>
            <person name="Nishimoto Y."/>
            <person name="Shigenobu S."/>
            <person name="Kawaguchi M."/>
        </authorList>
    </citation>
    <scope>NUCLEOTIDE SEQUENCE</scope>
    <source>
        <strain evidence="1">HR1</strain>
    </source>
</reference>
<dbReference type="Proteomes" id="UP000615446">
    <property type="component" value="Unassembled WGS sequence"/>
</dbReference>
<gene>
    <name evidence="1" type="ORF">RCL2_002496300</name>
</gene>
<comment type="caution">
    <text evidence="1">The sequence shown here is derived from an EMBL/GenBank/DDBJ whole genome shotgun (WGS) entry which is preliminary data.</text>
</comment>
<evidence type="ECO:0000313" key="2">
    <source>
        <dbReference type="Proteomes" id="UP000615446"/>
    </source>
</evidence>
<dbReference type="AlphaFoldDB" id="A0A8H3M8I4"/>
<dbReference type="OrthoDB" id="2405175at2759"/>